<name>A0ACC3C5A8_PYRYE</name>
<dbReference type="Proteomes" id="UP000798662">
    <property type="component" value="Chromosome 2"/>
</dbReference>
<evidence type="ECO:0000313" key="2">
    <source>
        <dbReference type="Proteomes" id="UP000798662"/>
    </source>
</evidence>
<keyword evidence="2" id="KW-1185">Reference proteome</keyword>
<gene>
    <name evidence="1" type="ORF">I4F81_007889</name>
</gene>
<dbReference type="EMBL" id="CM020619">
    <property type="protein sequence ID" value="KAK1865357.1"/>
    <property type="molecule type" value="Genomic_DNA"/>
</dbReference>
<accession>A0ACC3C5A8</accession>
<sequence length="562" mass="60313">MTGGGDKGKEASADEAGFVAQETAHLVLVATGAESTQLTPKVGDVILDIDTTATIASAARVADYVAQLTPTERSTIRSNEAAAVFTLGGGHKQRAYERVILPMVLGGRCCFVQTWVVARHFPMLLSCKTMASLGVILDVAARRMVVQDLQVELGLNMSADGHLTFNALDKGNDQTTVVVEPPIEATPTSPPHTEEGSPLTDDAASDGKPPTATAPTSATDAAPSPPTNQCSTRTDEEPDTDTEDNDEATTTSMFAGARAAMDRDHDTPVRKQAASEPVPGPWGGRTRNRQANFFSGCRPGAAANLKGHKHATIMVKPVHAAGARQLCNHRVKTIKEQGSPQQASKLLLAKAAMYATLAGLDMEDQALARFKGRREAINMTFKDPARRKEHIERAESAMLACFSGPDTLDAAERRMGATRRLAAAKQREAPMYAACSPYMTHIMTVLAEGASVVSPPQRPLMAVFMAATSSRPVTACMAAVETVASCWLVSNPPWSRMMATAVLPEISYPFFLRSAKTSVMADKYVSIDDVARYVFLILRYAECLRLESLPANTRRNSFITSM</sequence>
<reference evidence="1" key="1">
    <citation type="submission" date="2019-11" db="EMBL/GenBank/DDBJ databases">
        <title>Nori genome reveals adaptations in red seaweeds to the harsh intertidal environment.</title>
        <authorList>
            <person name="Wang D."/>
            <person name="Mao Y."/>
        </authorList>
    </citation>
    <scope>NUCLEOTIDE SEQUENCE</scope>
    <source>
        <tissue evidence="1">Gametophyte</tissue>
    </source>
</reference>
<organism evidence="1 2">
    <name type="scientific">Pyropia yezoensis</name>
    <name type="common">Susabi-nori</name>
    <name type="synonym">Porphyra yezoensis</name>
    <dbReference type="NCBI Taxonomy" id="2788"/>
    <lineage>
        <taxon>Eukaryota</taxon>
        <taxon>Rhodophyta</taxon>
        <taxon>Bangiophyceae</taxon>
        <taxon>Bangiales</taxon>
        <taxon>Bangiaceae</taxon>
        <taxon>Pyropia</taxon>
    </lineage>
</organism>
<comment type="caution">
    <text evidence="1">The sequence shown here is derived from an EMBL/GenBank/DDBJ whole genome shotgun (WGS) entry which is preliminary data.</text>
</comment>
<proteinExistence type="predicted"/>
<protein>
    <submittedName>
        <fullName evidence="1">Uncharacterized protein</fullName>
    </submittedName>
</protein>
<evidence type="ECO:0000313" key="1">
    <source>
        <dbReference type="EMBL" id="KAK1865357.1"/>
    </source>
</evidence>